<feature type="transmembrane region" description="Helical" evidence="6">
    <location>
        <begin position="370"/>
        <end position="395"/>
    </location>
</feature>
<dbReference type="InterPro" id="IPR020846">
    <property type="entry name" value="MFS_dom"/>
</dbReference>
<keyword evidence="5 6" id="KW-0472">Membrane</keyword>
<feature type="transmembrane region" description="Helical" evidence="6">
    <location>
        <begin position="27"/>
        <end position="49"/>
    </location>
</feature>
<dbReference type="SUPFAM" id="SSF103473">
    <property type="entry name" value="MFS general substrate transporter"/>
    <property type="match status" value="1"/>
</dbReference>
<dbReference type="Gene3D" id="1.20.1720.10">
    <property type="entry name" value="Multidrug resistance protein D"/>
    <property type="match status" value="1"/>
</dbReference>
<feature type="transmembrane region" description="Helical" evidence="6">
    <location>
        <begin position="92"/>
        <end position="111"/>
    </location>
</feature>
<evidence type="ECO:0000256" key="1">
    <source>
        <dbReference type="ARBA" id="ARBA00004429"/>
    </source>
</evidence>
<name>A0ABP6H590_9MICO</name>
<keyword evidence="3 6" id="KW-0812">Transmembrane</keyword>
<feature type="transmembrane region" description="Helical" evidence="6">
    <location>
        <begin position="281"/>
        <end position="302"/>
    </location>
</feature>
<keyword evidence="9" id="KW-1185">Reference proteome</keyword>
<evidence type="ECO:0000313" key="8">
    <source>
        <dbReference type="EMBL" id="GAA2736491.1"/>
    </source>
</evidence>
<protein>
    <submittedName>
        <fullName evidence="8">MDR family MFS transporter</fullName>
    </submittedName>
</protein>
<evidence type="ECO:0000256" key="2">
    <source>
        <dbReference type="ARBA" id="ARBA00022448"/>
    </source>
</evidence>
<feature type="transmembrane region" description="Helical" evidence="6">
    <location>
        <begin position="485"/>
        <end position="503"/>
    </location>
</feature>
<feature type="transmembrane region" description="Helical" evidence="6">
    <location>
        <begin position="211"/>
        <end position="231"/>
    </location>
</feature>
<dbReference type="InterPro" id="IPR036259">
    <property type="entry name" value="MFS_trans_sf"/>
</dbReference>
<evidence type="ECO:0000256" key="5">
    <source>
        <dbReference type="ARBA" id="ARBA00023136"/>
    </source>
</evidence>
<dbReference type="Pfam" id="PF07690">
    <property type="entry name" value="MFS_1"/>
    <property type="match status" value="1"/>
</dbReference>
<feature type="transmembrane region" description="Helical" evidence="6">
    <location>
        <begin position="178"/>
        <end position="199"/>
    </location>
</feature>
<feature type="transmembrane region" description="Helical" evidence="6">
    <location>
        <begin position="342"/>
        <end position="364"/>
    </location>
</feature>
<evidence type="ECO:0000259" key="7">
    <source>
        <dbReference type="PROSITE" id="PS50850"/>
    </source>
</evidence>
<feature type="transmembrane region" description="Helical" evidence="6">
    <location>
        <begin position="243"/>
        <end position="261"/>
    </location>
</feature>
<feature type="transmembrane region" description="Helical" evidence="6">
    <location>
        <begin position="61"/>
        <end position="80"/>
    </location>
</feature>
<organism evidence="8 9">
    <name type="scientific">Pedococcus aerophilus</name>
    <dbReference type="NCBI Taxonomy" id="436356"/>
    <lineage>
        <taxon>Bacteria</taxon>
        <taxon>Bacillati</taxon>
        <taxon>Actinomycetota</taxon>
        <taxon>Actinomycetes</taxon>
        <taxon>Micrococcales</taxon>
        <taxon>Intrasporangiaceae</taxon>
        <taxon>Pedococcus</taxon>
    </lineage>
</organism>
<dbReference type="PROSITE" id="PS50850">
    <property type="entry name" value="MFS"/>
    <property type="match status" value="1"/>
</dbReference>
<feature type="transmembrane region" description="Helical" evidence="6">
    <location>
        <begin position="416"/>
        <end position="434"/>
    </location>
</feature>
<feature type="domain" description="Major facilitator superfamily (MFS) profile" evidence="7">
    <location>
        <begin position="27"/>
        <end position="508"/>
    </location>
</feature>
<keyword evidence="2" id="KW-0813">Transport</keyword>
<comment type="caution">
    <text evidence="8">The sequence shown here is derived from an EMBL/GenBank/DDBJ whole genome shotgun (WGS) entry which is preliminary data.</text>
</comment>
<evidence type="ECO:0000256" key="6">
    <source>
        <dbReference type="SAM" id="Phobius"/>
    </source>
</evidence>
<proteinExistence type="predicted"/>
<dbReference type="PRINTS" id="PR01036">
    <property type="entry name" value="TCRTETB"/>
</dbReference>
<accession>A0ABP6H590</accession>
<dbReference type="Gene3D" id="1.20.1250.20">
    <property type="entry name" value="MFS general substrate transporter like domains"/>
    <property type="match status" value="1"/>
</dbReference>
<feature type="transmembrane region" description="Helical" evidence="6">
    <location>
        <begin position="117"/>
        <end position="138"/>
    </location>
</feature>
<evidence type="ECO:0000313" key="9">
    <source>
        <dbReference type="Proteomes" id="UP001501326"/>
    </source>
</evidence>
<evidence type="ECO:0000256" key="4">
    <source>
        <dbReference type="ARBA" id="ARBA00022989"/>
    </source>
</evidence>
<sequence length="513" mass="53904">MSLFVTQTTETPETRSGVGLRSERGPVLLAVMMCTALVAIDSTILAAAVPAVVSDLGGFSQFPWLFSIYLLAQAVSVPIYGKLADGIGRKPVMLIGIALFLIGSILCGAAWSMPLLIAARVIQGLGAGSVLPMSITIIGDIYSVEERARVQGFIASVWGVAALVGPTLGGVFSEYVSWRWIFFVNLPIGALATVLLLRGFHENIERVRHRIDWAGAILLTTGVSLLILALLEGGHSWEWLSPAGIGIVVASVVLLVAFVFVERRAAEPILPLWVFTRRVLIGANLASLVIGAVLIGLTSYVPTFAQGVLGYGALLSGLALGAMTIGWPIAAASAGKIYMRFGFRNTSILGVVFVVLGSALLLLVDERTSLWAIAAYTFVVGVGLGYASVPTLVAVQSSVDWDRRGVVTATNLFFRSLGSAVGVAVFGAIANATLARDFQTPPAGATGTLPKTADDAAVVLGDQSGVTAVVRDFVRESLTSATHQVFIGVLVLAATMIIAVLVMPRRSEPLVFD</sequence>
<reference evidence="9" key="1">
    <citation type="journal article" date="2019" name="Int. J. Syst. Evol. Microbiol.">
        <title>The Global Catalogue of Microorganisms (GCM) 10K type strain sequencing project: providing services to taxonomists for standard genome sequencing and annotation.</title>
        <authorList>
            <consortium name="The Broad Institute Genomics Platform"/>
            <consortium name="The Broad Institute Genome Sequencing Center for Infectious Disease"/>
            <person name="Wu L."/>
            <person name="Ma J."/>
        </authorList>
    </citation>
    <scope>NUCLEOTIDE SEQUENCE [LARGE SCALE GENOMIC DNA]</scope>
    <source>
        <strain evidence="9">JCM 16378</strain>
    </source>
</reference>
<feature type="transmembrane region" description="Helical" evidence="6">
    <location>
        <begin position="308"/>
        <end position="330"/>
    </location>
</feature>
<dbReference type="CDD" id="cd17502">
    <property type="entry name" value="MFS_Azr1_MDR_like"/>
    <property type="match status" value="1"/>
</dbReference>
<gene>
    <name evidence="8" type="ORF">GCM10009867_21300</name>
</gene>
<dbReference type="EMBL" id="BAAARN010000001">
    <property type="protein sequence ID" value="GAA2736491.1"/>
    <property type="molecule type" value="Genomic_DNA"/>
</dbReference>
<dbReference type="InterPro" id="IPR011701">
    <property type="entry name" value="MFS"/>
</dbReference>
<feature type="transmembrane region" description="Helical" evidence="6">
    <location>
        <begin position="150"/>
        <end position="172"/>
    </location>
</feature>
<dbReference type="Proteomes" id="UP001501326">
    <property type="component" value="Unassembled WGS sequence"/>
</dbReference>
<evidence type="ECO:0000256" key="3">
    <source>
        <dbReference type="ARBA" id="ARBA00022692"/>
    </source>
</evidence>
<comment type="subcellular location">
    <subcellularLocation>
        <location evidence="1">Cell inner membrane</location>
        <topology evidence="1">Multi-pass membrane protein</topology>
    </subcellularLocation>
</comment>
<dbReference type="PANTHER" id="PTHR23501">
    <property type="entry name" value="MAJOR FACILITATOR SUPERFAMILY"/>
    <property type="match status" value="1"/>
</dbReference>
<dbReference type="PANTHER" id="PTHR23501:SF191">
    <property type="entry name" value="VACUOLAR BASIC AMINO ACID TRANSPORTER 4"/>
    <property type="match status" value="1"/>
</dbReference>
<keyword evidence="4 6" id="KW-1133">Transmembrane helix</keyword>